<reference evidence="1" key="1">
    <citation type="submission" date="2019-10" db="EMBL/GenBank/DDBJ databases">
        <authorList>
            <person name="Soares A.E.R."/>
            <person name="Aleixo A."/>
            <person name="Schneider P."/>
            <person name="Miyaki C.Y."/>
            <person name="Schneider M.P."/>
            <person name="Mello C."/>
            <person name="Vasconcelos A.T.R."/>
        </authorList>
    </citation>
    <scope>NUCLEOTIDE SEQUENCE</scope>
    <source>
        <tissue evidence="1">Muscle</tissue>
    </source>
</reference>
<gene>
    <name evidence="1" type="ORF">WISP_64878</name>
</gene>
<accession>A0ABQ9DEY5</accession>
<evidence type="ECO:0000313" key="1">
    <source>
        <dbReference type="EMBL" id="KAJ7417347.1"/>
    </source>
</evidence>
<protein>
    <submittedName>
        <fullName evidence="1">Uncharacterized protein</fullName>
    </submittedName>
</protein>
<dbReference type="EMBL" id="WHWB01033766">
    <property type="protein sequence ID" value="KAJ7417347.1"/>
    <property type="molecule type" value="Genomic_DNA"/>
</dbReference>
<evidence type="ECO:0000313" key="2">
    <source>
        <dbReference type="Proteomes" id="UP001145742"/>
    </source>
</evidence>
<dbReference type="Proteomes" id="UP001145742">
    <property type="component" value="Unassembled WGS sequence"/>
</dbReference>
<keyword evidence="2" id="KW-1185">Reference proteome</keyword>
<comment type="caution">
    <text evidence="1">The sequence shown here is derived from an EMBL/GenBank/DDBJ whole genome shotgun (WGS) entry which is preliminary data.</text>
</comment>
<name>A0ABQ9DEY5_9PASS</name>
<dbReference type="PANTHER" id="PTHR33332">
    <property type="entry name" value="REVERSE TRANSCRIPTASE DOMAIN-CONTAINING PROTEIN"/>
    <property type="match status" value="1"/>
</dbReference>
<proteinExistence type="predicted"/>
<organism evidence="1 2">
    <name type="scientific">Willisornis vidua</name>
    <name type="common">Xingu scale-backed antbird</name>
    <dbReference type="NCBI Taxonomy" id="1566151"/>
    <lineage>
        <taxon>Eukaryota</taxon>
        <taxon>Metazoa</taxon>
        <taxon>Chordata</taxon>
        <taxon>Craniata</taxon>
        <taxon>Vertebrata</taxon>
        <taxon>Euteleostomi</taxon>
        <taxon>Archelosauria</taxon>
        <taxon>Archosauria</taxon>
        <taxon>Dinosauria</taxon>
        <taxon>Saurischia</taxon>
        <taxon>Theropoda</taxon>
        <taxon>Coelurosauria</taxon>
        <taxon>Aves</taxon>
        <taxon>Neognathae</taxon>
        <taxon>Neoaves</taxon>
        <taxon>Telluraves</taxon>
        <taxon>Australaves</taxon>
        <taxon>Passeriformes</taxon>
        <taxon>Thamnophilidae</taxon>
        <taxon>Willisornis</taxon>
    </lineage>
</organism>
<sequence length="196" mass="21856">MPVIDELNHVICIDTEDVMKYWSCYGFTQVDLNLGSEEYFLPSPPDLSTETILSFIPQTLSSDLPFLANQELHLGLVTKALMGGVLCPPLAKARNWETSSRAYDLGCGAVNKLEGRDVIQKDLDRLERWSCGNLVIFSKAKCKVLHLGQDKPKHKHRLGGEWIESSSEEKNLGMLVDGKFSMSQKCALVVQKTAMP</sequence>